<dbReference type="NCBIfam" id="TIGR00274">
    <property type="entry name" value="N-acetylmuramic acid 6-phosphate etherase"/>
    <property type="match status" value="1"/>
</dbReference>
<dbReference type="Proteomes" id="UP000310636">
    <property type="component" value="Unassembled WGS sequence"/>
</dbReference>
<keyword evidence="2 3" id="KW-0119">Carbohydrate metabolism</keyword>
<dbReference type="GO" id="GO:0016835">
    <property type="term" value="F:carbon-oxygen lyase activity"/>
    <property type="evidence" value="ECO:0007669"/>
    <property type="project" value="UniProtKB-UniRule"/>
</dbReference>
<comment type="miscellaneous">
    <text evidence="3">A lyase-type mechanism (elimination/hydration) is suggested for the cleavage of the lactyl ether bond of MurNAc 6-phosphate, with the formation of an alpha,beta-unsaturated aldehyde intermediate with (E)-stereochemistry, followed by the syn addition of water to give product.</text>
</comment>
<gene>
    <name evidence="3 5" type="primary">murQ</name>
    <name evidence="5" type="ORF">E6C55_25125</name>
</gene>
<dbReference type="OrthoDB" id="9813395at2"/>
<dbReference type="PROSITE" id="PS51464">
    <property type="entry name" value="SIS"/>
    <property type="match status" value="1"/>
</dbReference>
<dbReference type="InterPro" id="IPR040190">
    <property type="entry name" value="MURQ/GCKR"/>
</dbReference>
<dbReference type="InterPro" id="IPR046348">
    <property type="entry name" value="SIS_dom_sf"/>
</dbReference>
<organism evidence="5 6">
    <name type="scientific">Cohnella fermenti</name>
    <dbReference type="NCBI Taxonomy" id="2565925"/>
    <lineage>
        <taxon>Bacteria</taxon>
        <taxon>Bacillati</taxon>
        <taxon>Bacillota</taxon>
        <taxon>Bacilli</taxon>
        <taxon>Bacillales</taxon>
        <taxon>Paenibacillaceae</taxon>
        <taxon>Cohnella</taxon>
    </lineage>
</organism>
<dbReference type="InterPro" id="IPR001347">
    <property type="entry name" value="SIS_dom"/>
</dbReference>
<dbReference type="InterPro" id="IPR000408">
    <property type="entry name" value="Reg_chr_condens"/>
</dbReference>
<dbReference type="NCBIfam" id="NF003915">
    <property type="entry name" value="PRK05441.1"/>
    <property type="match status" value="1"/>
</dbReference>
<dbReference type="FunFam" id="3.40.50.10490:FF:000014">
    <property type="entry name" value="N-acetylmuramic acid 6-phosphate etherase"/>
    <property type="match status" value="1"/>
</dbReference>
<accession>A0A4S4BIP9</accession>
<comment type="subunit">
    <text evidence="3">Homodimer.</text>
</comment>
<comment type="similarity">
    <text evidence="3">Belongs to the GCKR-like family. MurNAc-6-P etherase subfamily.</text>
</comment>
<dbReference type="NCBIfam" id="NF009222">
    <property type="entry name" value="PRK12570.1"/>
    <property type="match status" value="1"/>
</dbReference>
<dbReference type="PROSITE" id="PS01272">
    <property type="entry name" value="GCKR"/>
    <property type="match status" value="1"/>
</dbReference>
<dbReference type="RefSeq" id="WP_136372582.1">
    <property type="nucleotide sequence ID" value="NZ_SSOB01000040.1"/>
</dbReference>
<comment type="catalytic activity">
    <reaction evidence="3">
        <text>N-acetyl-D-muramate 6-phosphate + H2O = N-acetyl-D-glucosamine 6-phosphate + (R)-lactate</text>
        <dbReference type="Rhea" id="RHEA:26410"/>
        <dbReference type="ChEBI" id="CHEBI:15377"/>
        <dbReference type="ChEBI" id="CHEBI:16004"/>
        <dbReference type="ChEBI" id="CHEBI:57513"/>
        <dbReference type="ChEBI" id="CHEBI:58722"/>
        <dbReference type="EC" id="4.2.1.126"/>
    </reaction>
</comment>
<dbReference type="InterPro" id="IPR005486">
    <property type="entry name" value="Glucokinase_regulatory_CS"/>
</dbReference>
<dbReference type="InterPro" id="IPR005488">
    <property type="entry name" value="Etherase_MurQ"/>
</dbReference>
<dbReference type="Gene3D" id="3.40.50.10490">
    <property type="entry name" value="Glucose-6-phosphate isomerase like protein, domain 1"/>
    <property type="match status" value="1"/>
</dbReference>
<feature type="active site" description="Proton donor" evidence="3">
    <location>
        <position position="86"/>
    </location>
</feature>
<name>A0A4S4BIP9_9BACL</name>
<dbReference type="HAMAP" id="MF_00068">
    <property type="entry name" value="MurQ"/>
    <property type="match status" value="1"/>
</dbReference>
<dbReference type="CDD" id="cd05007">
    <property type="entry name" value="SIS_Etherase"/>
    <property type="match status" value="1"/>
</dbReference>
<evidence type="ECO:0000256" key="1">
    <source>
        <dbReference type="ARBA" id="ARBA00023239"/>
    </source>
</evidence>
<dbReference type="SUPFAM" id="SSF53697">
    <property type="entry name" value="SIS domain"/>
    <property type="match status" value="1"/>
</dbReference>
<evidence type="ECO:0000256" key="3">
    <source>
        <dbReference type="HAMAP-Rule" id="MF_00068"/>
    </source>
</evidence>
<evidence type="ECO:0000313" key="5">
    <source>
        <dbReference type="EMBL" id="THF74507.1"/>
    </source>
</evidence>
<comment type="pathway">
    <text evidence="3">Amino-sugar metabolism; N-acetylmuramate degradation.</text>
</comment>
<dbReference type="Pfam" id="PF22645">
    <property type="entry name" value="GKRP_SIS_N"/>
    <property type="match status" value="1"/>
</dbReference>
<keyword evidence="6" id="KW-1185">Reference proteome</keyword>
<dbReference type="EC" id="4.2.1.126" evidence="3"/>
<feature type="domain" description="SIS" evidence="4">
    <location>
        <begin position="58"/>
        <end position="220"/>
    </location>
</feature>
<reference evidence="5 6" key="1">
    <citation type="submission" date="2019-04" db="EMBL/GenBank/DDBJ databases">
        <title>Cohnella sp. nov. isolated from preserved vegetables.</title>
        <authorList>
            <person name="Lin S.-Y."/>
            <person name="Hung M.-H."/>
            <person name="Young C.-C."/>
        </authorList>
    </citation>
    <scope>NUCLEOTIDE SEQUENCE [LARGE SCALE GENOMIC DNA]</scope>
    <source>
        <strain evidence="5 6">CC-MHH1044</strain>
    </source>
</reference>
<dbReference type="EMBL" id="SSOB01000040">
    <property type="protein sequence ID" value="THF74507.1"/>
    <property type="molecule type" value="Genomic_DNA"/>
</dbReference>
<comment type="function">
    <text evidence="3">Specifically catalyzes the cleavage of the D-lactyl ether substituent of MurNAc 6-phosphate, producing GlcNAc 6-phosphate and D-lactate.</text>
</comment>
<dbReference type="GO" id="GO:0046348">
    <property type="term" value="P:amino sugar catabolic process"/>
    <property type="evidence" value="ECO:0007669"/>
    <property type="project" value="InterPro"/>
</dbReference>
<dbReference type="GO" id="GO:0097367">
    <property type="term" value="F:carbohydrate derivative binding"/>
    <property type="evidence" value="ECO:0007669"/>
    <property type="project" value="InterPro"/>
</dbReference>
<sequence>MKPSVNDIPVTEQINERSRQLDRLSVAEIVQLMNEEDRTVADSVQRALPEIASAIEAVVEAVENGGRLFYIGAGTSGRLGILDASECPPTFGVDPELVVGIIAGGERAITRSIENAEDDPEAGRKEIAAVLTDKDVLVGIAASGSTPYVIGALREANRIGAATVSLSCNSDAPMSKEARFPIEIPVGPEIVTGSTRLKAGTATKMALNMMTTTLMIRLGKVYGNLMVNVQATNAKLRERVVRIVQRGTGCDEATAREYAEAAEGDARVAILMLKFGVGAGEAKQALLETNGHFGKAFARLER</sequence>
<dbReference type="GO" id="GO:0009254">
    <property type="term" value="P:peptidoglycan turnover"/>
    <property type="evidence" value="ECO:0007669"/>
    <property type="project" value="TreeGrafter"/>
</dbReference>
<feature type="active site" evidence="3">
    <location>
        <position position="117"/>
    </location>
</feature>
<evidence type="ECO:0000313" key="6">
    <source>
        <dbReference type="Proteomes" id="UP000310636"/>
    </source>
</evidence>
<dbReference type="Gene3D" id="1.10.8.1080">
    <property type="match status" value="1"/>
</dbReference>
<evidence type="ECO:0000259" key="4">
    <source>
        <dbReference type="PROSITE" id="PS51464"/>
    </source>
</evidence>
<dbReference type="UniPathway" id="UPA00342"/>
<dbReference type="PROSITE" id="PS50012">
    <property type="entry name" value="RCC1_3"/>
    <property type="match status" value="1"/>
</dbReference>
<dbReference type="AlphaFoldDB" id="A0A4S4BIP9"/>
<dbReference type="GO" id="GO:0097173">
    <property type="term" value="P:N-acetylmuramic acid catabolic process"/>
    <property type="evidence" value="ECO:0007669"/>
    <property type="project" value="UniProtKB-UniPathway"/>
</dbReference>
<dbReference type="PANTHER" id="PTHR10088">
    <property type="entry name" value="GLUCOKINASE REGULATORY PROTEIN"/>
    <property type="match status" value="1"/>
</dbReference>
<proteinExistence type="inferred from homology"/>
<keyword evidence="1 3" id="KW-0456">Lyase</keyword>
<evidence type="ECO:0000256" key="2">
    <source>
        <dbReference type="ARBA" id="ARBA00023277"/>
    </source>
</evidence>
<protein>
    <recommendedName>
        <fullName evidence="3">N-acetylmuramic acid 6-phosphate etherase</fullName>
        <shortName evidence="3">MurNAc-6-P etherase</shortName>
        <ecNumber evidence="3">4.2.1.126</ecNumber>
    </recommendedName>
    <alternativeName>
        <fullName evidence="3">N-acetylmuramic acid 6-phosphate hydrolase</fullName>
    </alternativeName>
    <alternativeName>
        <fullName evidence="3">N-acetylmuramic acid 6-phosphate lyase</fullName>
    </alternativeName>
</protein>
<dbReference type="PANTHER" id="PTHR10088:SF4">
    <property type="entry name" value="GLUCOKINASE REGULATORY PROTEIN"/>
    <property type="match status" value="1"/>
</dbReference>
<comment type="caution">
    <text evidence="5">The sequence shown here is derived from an EMBL/GenBank/DDBJ whole genome shotgun (WGS) entry which is preliminary data.</text>
</comment>
<dbReference type="GO" id="GO:0016803">
    <property type="term" value="F:ether hydrolase activity"/>
    <property type="evidence" value="ECO:0007669"/>
    <property type="project" value="TreeGrafter"/>
</dbReference>